<dbReference type="EMBL" id="JH712283">
    <property type="protein sequence ID" value="EJD74511.1"/>
    <property type="molecule type" value="Genomic_DNA"/>
</dbReference>
<feature type="region of interest" description="Disordered" evidence="1">
    <location>
        <begin position="140"/>
        <end position="177"/>
    </location>
</feature>
<dbReference type="GeneID" id="9939960"/>
<dbReference type="AlphaFoldDB" id="A0A1S0UGD8"/>
<sequence>MSLLPMKSLSGSLPVLFIEARLQGPPEIVFSQMGISFDTDKCNIALLMRTSGVLLVASVGSYMMYRVCARLLGRNFIWTILEQARFDLLARDETYLLNPRMSYLTSNEYDSCCSGELTSDEQSICDSHIFTTVLSSGHLRQADGSAENSRKRSDMTSENQNHSASMTSRSSHNAGFTSSEKSASLHLLWDDPQWDEETDFCLNDDVRRDYYSVSSDVSDMTEFRAAKRLFEEPDDHCNVNKEDQRSHENAIGYMQLDLPNREERNTDLDGNDFIQKNSMVDYKHLYQITTGFTTRTNSISLSSERSSQSFPSLRQRLIANASSGGLLELVQSSITSPISSVDHVITSMTDSGISRGTISTLDLQSSIRSAGAKGTFGIEILSNEVDALDMMVPCTLTTNRNSVIGRNNLNLISEDRCSTATSARSMEWFEDDYCSFVTNENLRKSLETDMDNPLAACFSRSGSDQIRPSSWESRRKHLHNFTRDLMAWARDQLAPKSPQMKALQSLYVSDQRWRRIGLKRSSNCLEQFLSSLLHLMFIRGIPFLSCSNALIAAEAVRRVFSRYEFVRQWSFTDGSTKVENKEEYAISLLQNLWDLQHGVVYLKDERVERHCMEAVRLLVLLWIVHCFEKMEAGQWQQHCPSFYTELFGDSNPRQIIQSLYKAQLNDVQMTLLADTLRIRLELLDYSYGDLDAEQPKILRSLVPQDTGREITSEPILTFLKLNRHNFLYPLYHSWK</sequence>
<dbReference type="RefSeq" id="XP_020305428.1">
    <property type="nucleotide sequence ID" value="XM_020450847.1"/>
</dbReference>
<organism evidence="2">
    <name type="scientific">Loa loa</name>
    <name type="common">Eye worm</name>
    <name type="synonym">Filaria loa</name>
    <dbReference type="NCBI Taxonomy" id="7209"/>
    <lineage>
        <taxon>Eukaryota</taxon>
        <taxon>Metazoa</taxon>
        <taxon>Ecdysozoa</taxon>
        <taxon>Nematoda</taxon>
        <taxon>Chromadorea</taxon>
        <taxon>Rhabditida</taxon>
        <taxon>Spirurina</taxon>
        <taxon>Spiruromorpha</taxon>
        <taxon>Filarioidea</taxon>
        <taxon>Onchocercidae</taxon>
        <taxon>Loa</taxon>
    </lineage>
</organism>
<gene>
    <name evidence="2" type="ORF">LOAG_18181</name>
</gene>
<feature type="compositionally biased region" description="Polar residues" evidence="1">
    <location>
        <begin position="156"/>
        <end position="177"/>
    </location>
</feature>
<name>A0A1S0UGD8_LOALO</name>
<accession>A0A1S0UGD8</accession>
<dbReference type="InParanoid" id="A0A1S0UGD8"/>
<reference evidence="2" key="1">
    <citation type="submission" date="2012-04" db="EMBL/GenBank/DDBJ databases">
        <title>The Genome Sequence of Loa loa.</title>
        <authorList>
            <consortium name="The Broad Institute Genome Sequencing Platform"/>
            <consortium name="Broad Institute Genome Sequencing Center for Infectious Disease"/>
            <person name="Nutman T.B."/>
            <person name="Fink D.L."/>
            <person name="Russ C."/>
            <person name="Young S."/>
            <person name="Zeng Q."/>
            <person name="Gargeya S."/>
            <person name="Alvarado L."/>
            <person name="Berlin A."/>
            <person name="Chapman S.B."/>
            <person name="Chen Z."/>
            <person name="Freedman E."/>
            <person name="Gellesch M."/>
            <person name="Goldberg J."/>
            <person name="Griggs A."/>
            <person name="Gujja S."/>
            <person name="Heilman E.R."/>
            <person name="Heiman D."/>
            <person name="Howarth C."/>
            <person name="Mehta T."/>
            <person name="Neiman D."/>
            <person name="Pearson M."/>
            <person name="Roberts A."/>
            <person name="Saif S."/>
            <person name="Shea T."/>
            <person name="Shenoy N."/>
            <person name="Sisk P."/>
            <person name="Stolte C."/>
            <person name="Sykes S."/>
            <person name="White J."/>
            <person name="Yandava C."/>
            <person name="Haas B."/>
            <person name="Henn M.R."/>
            <person name="Nusbaum C."/>
            <person name="Birren B."/>
        </authorList>
    </citation>
    <scope>NUCLEOTIDE SEQUENCE [LARGE SCALE GENOMIC DNA]</scope>
</reference>
<dbReference type="CTD" id="9939960"/>
<protein>
    <submittedName>
        <fullName evidence="2">Uncharacterized protein</fullName>
    </submittedName>
</protein>
<evidence type="ECO:0000256" key="1">
    <source>
        <dbReference type="SAM" id="MobiDB-lite"/>
    </source>
</evidence>
<dbReference type="OMA" id="MFIRGIP"/>
<dbReference type="OrthoDB" id="5835957at2759"/>
<dbReference type="FunCoup" id="A0A1S0UGD8">
    <property type="interactions" value="66"/>
</dbReference>
<proteinExistence type="predicted"/>
<evidence type="ECO:0000313" key="2">
    <source>
        <dbReference type="EMBL" id="EJD74511.1"/>
    </source>
</evidence>
<dbReference type="KEGG" id="loa:LOAG_18181"/>